<dbReference type="Gene3D" id="2.60.40.4070">
    <property type="match status" value="1"/>
</dbReference>
<evidence type="ECO:0000313" key="2">
    <source>
        <dbReference type="Proteomes" id="UP000199197"/>
    </source>
</evidence>
<dbReference type="EMBL" id="CZVW01000022">
    <property type="protein sequence ID" value="CUT04327.1"/>
    <property type="molecule type" value="Genomic_DNA"/>
</dbReference>
<dbReference type="RefSeq" id="WP_092350810.1">
    <property type="nucleotide sequence ID" value="NZ_CZVW01000022.1"/>
</dbReference>
<gene>
    <name evidence="1" type="ORF">JGI23_01696</name>
</gene>
<reference evidence="2" key="1">
    <citation type="submission" date="2015-11" db="EMBL/GenBank/DDBJ databases">
        <authorList>
            <person name="Varghese N."/>
        </authorList>
    </citation>
    <scope>NUCLEOTIDE SEQUENCE [LARGE SCALE GENOMIC DNA]</scope>
    <source>
        <strain evidence="2">JGI-23</strain>
    </source>
</reference>
<dbReference type="OrthoDB" id="9807496at2"/>
<dbReference type="Proteomes" id="UP000199197">
    <property type="component" value="Unassembled WGS sequence"/>
</dbReference>
<evidence type="ECO:0000313" key="1">
    <source>
        <dbReference type="EMBL" id="CUT04327.1"/>
    </source>
</evidence>
<organism evidence="1 2">
    <name type="scientific">Candidatus Chryseopegocella kryptomonas</name>
    <dbReference type="NCBI Taxonomy" id="1633643"/>
    <lineage>
        <taxon>Bacteria</taxon>
        <taxon>Pseudomonadati</taxon>
        <taxon>Candidatus Kryptoniota</taxon>
        <taxon>Candidatus Chryseopegocella</taxon>
    </lineage>
</organism>
<keyword evidence="2" id="KW-1185">Reference proteome</keyword>
<name>A0A0P1P0U4_9BACT</name>
<dbReference type="AlphaFoldDB" id="A0A0P1P0U4"/>
<proteinExistence type="predicted"/>
<accession>A0A0P1P0U4</accession>
<protein>
    <submittedName>
        <fullName evidence="1">Por secretion system C-terminal sorting domain-containing protein</fullName>
    </submittedName>
</protein>
<sequence length="1096" mass="121706">MRKFLTLGILTFVILNLTFGREDPLKKRTEEFFFGKTSAAGVTQTVVDANNITSWLSVISSPGGLGWPPLIKNSWNGTFPRGSGVGMIYREGLMIGGIVNDGGPTSPRAQGIFYQTSLRPGKIITKGQAEDFNSAAVKRVWRVRPDYRTADLKADAAEYFMKSLKDVTSADEEAIRQQYENDWKDWPADKGAPWYTTTGPDAYKVKYGPGFNPNDPTHVPGIPGATQTVWTVGNDLDTRLGQTVFNSVNIGLEVQVTEWCYSVSNPLNNIIFQQFRIIYKGTATTPSNATIDSMYVVKWSDPDLGDYSDDLAGCDSVLGLGYVYNSNTVDAEYQAIGLPAPAVGFDFLQGPAYYTGNPNDSAVIGLQWRKGYKYWNENPLSAFVFFAAGTGISDPTNATQWFNLMKAGLPRPEWPAYQPFWSAFVRDPNVYPTKYAVAGDPVTKTGWIDGREIPPGDRRIVPITGPFRMSLGDTAEIVVALIGAMGVDNLSSVQVLKYYDTYAQFAYDNLFVLPSPPPSPNVKVAQLDRQIVLNWGWDQNSVNAIENFNSAGFVFEGYNVYQLPSPTSSLSEAVKIATYDVVNDVTVILDRTIDPKTGALLMVPVQTGSNSGIRHFISLTTDYIRQRPLVNGQTYYYAVTAYAYNPDPLSPFRALESTPVVIATVPQSPPPGTRYFGAVGDTLQVTHKGKSDGEVVAILVDPSATTGHTYEVRFDNSGNWFIVDVNQNRVKATGSNQSGDEAYPVVDGIFVKVMGPPLAGKEWLVTQGAADRWFTAAPSAHGELLFGGAYLGPNFTGSSVLPGDFKSVEIRFTRKTSYEDANNNGKYDLGEKYYFDITKGQKAFFYQTWRNATYEGFLDVPFQVYDIENPNSPRQLNVVVRDRNANRQWDISDPAEEVTPYEYVWILDDTYDPTGKAWDPTQGRGFMTNGSNHSAYPVLWALWLGQRGTREPYGADVTIQLIPNRVNTPADTFRFTSQAPTVGDVQLAAQDVEKINAFPNPYYGFNLMESSRLNKYITFNHLPKKATIRIFNLAGVLVKTIYKDDDTQFARWNLRNERNMPVASGIYIVHIDMPEIGKTKILKLLIVQEEEIIPTY</sequence>